<feature type="transmembrane region" description="Helical" evidence="11">
    <location>
        <begin position="79"/>
        <end position="102"/>
    </location>
</feature>
<protein>
    <submittedName>
        <fullName evidence="13">Membrane protein insertase YidC</fullName>
    </submittedName>
</protein>
<evidence type="ECO:0000256" key="4">
    <source>
        <dbReference type="ARBA" id="ARBA00022692"/>
    </source>
</evidence>
<evidence type="ECO:0000256" key="5">
    <source>
        <dbReference type="ARBA" id="ARBA00022927"/>
    </source>
</evidence>
<keyword evidence="6 11" id="KW-1133">Transmembrane helix</keyword>
<evidence type="ECO:0000256" key="7">
    <source>
        <dbReference type="ARBA" id="ARBA00023136"/>
    </source>
</evidence>
<keyword evidence="3" id="KW-1003">Cell membrane</keyword>
<feature type="transmembrane region" description="Helical" evidence="11">
    <location>
        <begin position="151"/>
        <end position="172"/>
    </location>
</feature>
<dbReference type="AlphaFoldDB" id="A0A6B0YW14"/>
<feature type="transmembrane region" description="Helical" evidence="11">
    <location>
        <begin position="249"/>
        <end position="270"/>
    </location>
</feature>
<evidence type="ECO:0000256" key="8">
    <source>
        <dbReference type="ARBA" id="ARBA00023186"/>
    </source>
</evidence>
<sequence>MNGAATRRKTVIRRRILWLLILVSAAFLLGGCGVPREGVVDWNTAEADGWWQVVIVFPLAKSLIWMNTSLVNWDIPYSWGFAIILFTIIIKMITFPLTMIQIRSMQAQKNLQPQLQELQKKFGKNRDKMAQEQMKLYREAGVNPLSGCLPMVVQMPVLFGLYSALVALGPALSDARFFWIPDLGFPEFTRGLAWIPEKFNNGEYLLLLAYLVLPALLMISQVYMQRMTTATTPTGSEGQAGMMKQMTTIMTLMFGFFTLQVPAGLSLYWVTSNLLQLGQTYAANYLSGVNNAIAPAAPQALPAAAGVASADGGSTVTPAAEATEVVPKKTPQRRRNRRNRKRR</sequence>
<evidence type="ECO:0000256" key="2">
    <source>
        <dbReference type="ARBA" id="ARBA00022448"/>
    </source>
</evidence>
<gene>
    <name evidence="13" type="ORF">F4Y42_10910</name>
</gene>
<dbReference type="InterPro" id="IPR001708">
    <property type="entry name" value="YidC/ALB3/OXA1/COX18"/>
</dbReference>
<evidence type="ECO:0000256" key="11">
    <source>
        <dbReference type="SAM" id="Phobius"/>
    </source>
</evidence>
<comment type="similarity">
    <text evidence="9">Belongs to the OXA1/ALB3/YidC family.</text>
</comment>
<evidence type="ECO:0000256" key="3">
    <source>
        <dbReference type="ARBA" id="ARBA00022475"/>
    </source>
</evidence>
<comment type="caution">
    <text evidence="13">The sequence shown here is derived from an EMBL/GenBank/DDBJ whole genome shotgun (WGS) entry which is preliminary data.</text>
</comment>
<keyword evidence="8" id="KW-0143">Chaperone</keyword>
<organism evidence="13">
    <name type="scientific">Caldilineaceae bacterium SB0664_bin_27</name>
    <dbReference type="NCBI Taxonomy" id="2605260"/>
    <lineage>
        <taxon>Bacteria</taxon>
        <taxon>Bacillati</taxon>
        <taxon>Chloroflexota</taxon>
        <taxon>Caldilineae</taxon>
        <taxon>Caldilineales</taxon>
        <taxon>Caldilineaceae</taxon>
    </lineage>
</organism>
<dbReference type="GO" id="GO:0032977">
    <property type="term" value="F:membrane insertase activity"/>
    <property type="evidence" value="ECO:0007669"/>
    <property type="project" value="InterPro"/>
</dbReference>
<dbReference type="GO" id="GO:0051205">
    <property type="term" value="P:protein insertion into membrane"/>
    <property type="evidence" value="ECO:0007669"/>
    <property type="project" value="TreeGrafter"/>
</dbReference>
<feature type="transmembrane region" description="Helical" evidence="11">
    <location>
        <begin position="204"/>
        <end position="224"/>
    </location>
</feature>
<reference evidence="13" key="1">
    <citation type="submission" date="2019-09" db="EMBL/GenBank/DDBJ databases">
        <title>Characterisation of the sponge microbiome using genome-centric metagenomics.</title>
        <authorList>
            <person name="Engelberts J.P."/>
            <person name="Robbins S.J."/>
            <person name="De Goeij J.M."/>
            <person name="Aranda M."/>
            <person name="Bell S.C."/>
            <person name="Webster N.S."/>
        </authorList>
    </citation>
    <scope>NUCLEOTIDE SEQUENCE</scope>
    <source>
        <strain evidence="13">SB0664_bin_27</strain>
    </source>
</reference>
<accession>A0A6B0YW14</accession>
<keyword evidence="7 11" id="KW-0472">Membrane</keyword>
<feature type="transmembrane region" description="Helical" evidence="11">
    <location>
        <begin position="49"/>
        <end position="67"/>
    </location>
</feature>
<feature type="domain" description="Membrane insertase YidC/Oxa/ALB C-terminal" evidence="12">
    <location>
        <begin position="79"/>
        <end position="284"/>
    </location>
</feature>
<dbReference type="PROSITE" id="PS51257">
    <property type="entry name" value="PROKAR_LIPOPROTEIN"/>
    <property type="match status" value="1"/>
</dbReference>
<feature type="region of interest" description="Disordered" evidence="10">
    <location>
        <begin position="308"/>
        <end position="343"/>
    </location>
</feature>
<keyword evidence="5" id="KW-0653">Protein transport</keyword>
<dbReference type="InterPro" id="IPR028055">
    <property type="entry name" value="YidC/Oxa/ALB_C"/>
</dbReference>
<dbReference type="EMBL" id="VXRG01000090">
    <property type="protein sequence ID" value="MXY93942.1"/>
    <property type="molecule type" value="Genomic_DNA"/>
</dbReference>
<evidence type="ECO:0000256" key="10">
    <source>
        <dbReference type="SAM" id="MobiDB-lite"/>
    </source>
</evidence>
<dbReference type="InterPro" id="IPR047196">
    <property type="entry name" value="YidC_ALB_C"/>
</dbReference>
<feature type="compositionally biased region" description="Basic residues" evidence="10">
    <location>
        <begin position="330"/>
        <end position="343"/>
    </location>
</feature>
<keyword evidence="2" id="KW-0813">Transport</keyword>
<dbReference type="PANTHER" id="PTHR12428">
    <property type="entry name" value="OXA1"/>
    <property type="match status" value="1"/>
</dbReference>
<dbReference type="NCBIfam" id="TIGR03592">
    <property type="entry name" value="yidC_oxa1_cterm"/>
    <property type="match status" value="1"/>
</dbReference>
<dbReference type="GO" id="GO:0015031">
    <property type="term" value="P:protein transport"/>
    <property type="evidence" value="ECO:0007669"/>
    <property type="project" value="UniProtKB-KW"/>
</dbReference>
<dbReference type="GO" id="GO:0005886">
    <property type="term" value="C:plasma membrane"/>
    <property type="evidence" value="ECO:0007669"/>
    <property type="project" value="UniProtKB-SubCell"/>
</dbReference>
<evidence type="ECO:0000256" key="1">
    <source>
        <dbReference type="ARBA" id="ARBA00004651"/>
    </source>
</evidence>
<evidence type="ECO:0000256" key="9">
    <source>
        <dbReference type="RuleBase" id="RU003945"/>
    </source>
</evidence>
<comment type="subcellular location">
    <subcellularLocation>
        <location evidence="1">Cell membrane</location>
        <topology evidence="1">Multi-pass membrane protein</topology>
    </subcellularLocation>
    <subcellularLocation>
        <location evidence="9">Membrane</location>
        <topology evidence="9">Multi-pass membrane protein</topology>
    </subcellularLocation>
</comment>
<proteinExistence type="inferred from homology"/>
<evidence type="ECO:0000313" key="13">
    <source>
        <dbReference type="EMBL" id="MXY93942.1"/>
    </source>
</evidence>
<keyword evidence="4 9" id="KW-0812">Transmembrane</keyword>
<name>A0A6B0YW14_9CHLR</name>
<evidence type="ECO:0000259" key="12">
    <source>
        <dbReference type="Pfam" id="PF02096"/>
    </source>
</evidence>
<evidence type="ECO:0000256" key="6">
    <source>
        <dbReference type="ARBA" id="ARBA00022989"/>
    </source>
</evidence>
<dbReference type="PANTHER" id="PTHR12428:SF65">
    <property type="entry name" value="CYTOCHROME C OXIDASE ASSEMBLY PROTEIN COX18, MITOCHONDRIAL"/>
    <property type="match status" value="1"/>
</dbReference>
<dbReference type="CDD" id="cd20070">
    <property type="entry name" value="5TM_YidC_Alb3"/>
    <property type="match status" value="1"/>
</dbReference>
<dbReference type="Pfam" id="PF02096">
    <property type="entry name" value="60KD_IMP"/>
    <property type="match status" value="1"/>
</dbReference>